<dbReference type="PROSITE" id="PS50089">
    <property type="entry name" value="ZF_RING_2"/>
    <property type="match status" value="1"/>
</dbReference>
<reference evidence="6 7" key="1">
    <citation type="journal article" date="2007" name="Nat. Biotechnol.">
        <title>Genome sequence of the lignocellulose-bioconverting and xylose-fermenting yeast Pichia stipitis.</title>
        <authorList>
            <person name="Jeffries T.W."/>
            <person name="Grigoriev I.V."/>
            <person name="Grimwood J."/>
            <person name="Laplaza J.M."/>
            <person name="Aerts A."/>
            <person name="Salamov A."/>
            <person name="Schmutz J."/>
            <person name="Lindquist E."/>
            <person name="Dehal P."/>
            <person name="Shapiro H."/>
            <person name="Jin Y.S."/>
            <person name="Passoth V."/>
            <person name="Richardson P.M."/>
        </authorList>
    </citation>
    <scope>NUCLEOTIDE SEQUENCE [LARGE SCALE GENOMIC DNA]</scope>
    <source>
        <strain evidence="7">ATCC 58785 / CBS 6054 / NBRC 10063 / NRRL Y-11545</strain>
    </source>
</reference>
<dbReference type="InterPro" id="IPR017907">
    <property type="entry name" value="Znf_RING_CS"/>
</dbReference>
<evidence type="ECO:0000313" key="6">
    <source>
        <dbReference type="EMBL" id="ABN68409.2"/>
    </source>
</evidence>
<dbReference type="SUPFAM" id="SSF57850">
    <property type="entry name" value="RING/U-box"/>
    <property type="match status" value="1"/>
</dbReference>
<name>A3LZV6_PICST</name>
<feature type="domain" description="RING-type" evidence="5">
    <location>
        <begin position="32"/>
        <end position="70"/>
    </location>
</feature>
<dbReference type="Proteomes" id="UP000002258">
    <property type="component" value="Chromosome 8"/>
</dbReference>
<keyword evidence="1" id="KW-0479">Metal-binding</keyword>
<evidence type="ECO:0000256" key="3">
    <source>
        <dbReference type="ARBA" id="ARBA00022833"/>
    </source>
</evidence>
<dbReference type="Pfam" id="PF00097">
    <property type="entry name" value="zf-C3HC4"/>
    <property type="match status" value="1"/>
</dbReference>
<keyword evidence="2 4" id="KW-0863">Zinc-finger</keyword>
<gene>
    <name evidence="6" type="primary">PSH1</name>
    <name evidence="6" type="ORF">PICST_64707</name>
</gene>
<dbReference type="InParanoid" id="A3LZV6"/>
<dbReference type="GeneID" id="4840985"/>
<dbReference type="SMART" id="SM00184">
    <property type="entry name" value="RING"/>
    <property type="match status" value="1"/>
</dbReference>
<sequence>MGEIEEGQKVWSGMDHELTSNLLSKITANIECTICNETMHVPFTVECGHSFCYDCLHTWFENKINCPTCRHNIENKPSLNLQLKEISKAITDIIIDTCVVESEKTKLVEHRDGCWKAYNFDVKHKRIFGDLFKTALTLIDNSDGVPRCGNCHWEAHGSVCLHCGTRFRVPQEDEYYDSPEGDAYNEDADEHYLHGSHDEYDSADSFVDTRSVSEINRDVRLDDDDDILSSDNEVQSTTYDDWNGFHGDNAASPIILSGYYDSDDIRDALDEFHDAQLEQVGDDDDIRSHRHRVIHISDEED</sequence>
<dbReference type="RefSeq" id="XP_001386438.2">
    <property type="nucleotide sequence ID" value="XM_001386401.1"/>
</dbReference>
<accession>A3LZV6</accession>
<keyword evidence="3" id="KW-0862">Zinc</keyword>
<evidence type="ECO:0000259" key="5">
    <source>
        <dbReference type="PROSITE" id="PS50089"/>
    </source>
</evidence>
<dbReference type="InterPro" id="IPR018957">
    <property type="entry name" value="Znf_C3HC4_RING-type"/>
</dbReference>
<dbReference type="GO" id="GO:0008270">
    <property type="term" value="F:zinc ion binding"/>
    <property type="evidence" value="ECO:0007669"/>
    <property type="project" value="UniProtKB-KW"/>
</dbReference>
<evidence type="ECO:0000313" key="7">
    <source>
        <dbReference type="Proteomes" id="UP000002258"/>
    </source>
</evidence>
<dbReference type="PANTHER" id="PTHR23327:SF51">
    <property type="entry name" value="TRANSCRIPTIONAL REGULATOR OF YEAST FORM ADHERENCE 3"/>
    <property type="match status" value="1"/>
</dbReference>
<dbReference type="InterPro" id="IPR001841">
    <property type="entry name" value="Znf_RING"/>
</dbReference>
<keyword evidence="7" id="KW-1185">Reference proteome</keyword>
<proteinExistence type="predicted"/>
<evidence type="ECO:0000256" key="2">
    <source>
        <dbReference type="ARBA" id="ARBA00022771"/>
    </source>
</evidence>
<organism evidence="6 7">
    <name type="scientific">Scheffersomyces stipitis (strain ATCC 58785 / CBS 6054 / NBRC 10063 / NRRL Y-11545)</name>
    <name type="common">Yeast</name>
    <name type="synonym">Pichia stipitis</name>
    <dbReference type="NCBI Taxonomy" id="322104"/>
    <lineage>
        <taxon>Eukaryota</taxon>
        <taxon>Fungi</taxon>
        <taxon>Dikarya</taxon>
        <taxon>Ascomycota</taxon>
        <taxon>Saccharomycotina</taxon>
        <taxon>Pichiomycetes</taxon>
        <taxon>Debaryomycetaceae</taxon>
        <taxon>Scheffersomyces</taxon>
    </lineage>
</organism>
<dbReference type="OrthoDB" id="6105938at2759"/>
<protein>
    <submittedName>
        <fullName evidence="6">Associated with histones/Spt16/Pob3</fullName>
    </submittedName>
</protein>
<dbReference type="InterPro" id="IPR013083">
    <property type="entry name" value="Znf_RING/FYVE/PHD"/>
</dbReference>
<dbReference type="Gene3D" id="3.30.40.10">
    <property type="entry name" value="Zinc/RING finger domain, C3HC4 (zinc finger)"/>
    <property type="match status" value="1"/>
</dbReference>
<dbReference type="PROSITE" id="PS00518">
    <property type="entry name" value="ZF_RING_1"/>
    <property type="match status" value="1"/>
</dbReference>
<evidence type="ECO:0000256" key="1">
    <source>
        <dbReference type="ARBA" id="ARBA00022723"/>
    </source>
</evidence>
<dbReference type="eggNOG" id="KOG2177">
    <property type="taxonomic scope" value="Eukaryota"/>
</dbReference>
<dbReference type="PANTHER" id="PTHR23327">
    <property type="entry name" value="RING FINGER PROTEIN 127"/>
    <property type="match status" value="1"/>
</dbReference>
<dbReference type="KEGG" id="pic:PICST_64707"/>
<dbReference type="HOGENOM" id="CLU_063947_0_0_1"/>
<dbReference type="EMBL" id="CP000502">
    <property type="protein sequence ID" value="ABN68409.2"/>
    <property type="molecule type" value="Genomic_DNA"/>
</dbReference>
<dbReference type="STRING" id="322104.A3LZV6"/>
<dbReference type="OMA" id="NIVHMFI"/>
<evidence type="ECO:0000256" key="4">
    <source>
        <dbReference type="PROSITE-ProRule" id="PRU00175"/>
    </source>
</evidence>
<dbReference type="AlphaFoldDB" id="A3LZV6"/>